<dbReference type="Proteomes" id="UP000063718">
    <property type="component" value="Unassembled WGS sequence"/>
</dbReference>
<proteinExistence type="predicted"/>
<reference evidence="1" key="1">
    <citation type="journal article" date="2014" name="Gene">
        <title>Genome-guided analysis of transformation efficiency and carbon dioxide assimilation by Moorella thermoacetica Y72.</title>
        <authorList>
            <person name="Tsukahara K."/>
            <person name="Kita A."/>
            <person name="Nakashimada Y."/>
            <person name="Hoshino T."/>
            <person name="Murakami K."/>
        </authorList>
    </citation>
    <scope>NUCLEOTIDE SEQUENCE [LARGE SCALE GENOMIC DNA]</scope>
    <source>
        <strain evidence="1">Y72</strain>
    </source>
</reference>
<evidence type="ECO:0000313" key="1">
    <source>
        <dbReference type="EMBL" id="GAF27383.1"/>
    </source>
</evidence>
<name>A0A0S6UE72_NEOTH</name>
<dbReference type="RefSeq" id="WP_025775140.1">
    <property type="nucleotide sequence ID" value="NZ_DF238840.1"/>
</dbReference>
<accession>A0A0S6UE72</accession>
<dbReference type="AlphaFoldDB" id="A0A0S6UE72"/>
<dbReference type="EMBL" id="DF238840">
    <property type="protein sequence ID" value="GAF27383.1"/>
    <property type="molecule type" value="Genomic_DNA"/>
</dbReference>
<organism evidence="1">
    <name type="scientific">Moorella thermoacetica Y72</name>
    <dbReference type="NCBI Taxonomy" id="1325331"/>
    <lineage>
        <taxon>Bacteria</taxon>
        <taxon>Bacillati</taxon>
        <taxon>Bacillota</taxon>
        <taxon>Clostridia</taxon>
        <taxon>Neomoorellales</taxon>
        <taxon>Neomoorellaceae</taxon>
        <taxon>Neomoorella</taxon>
    </lineage>
</organism>
<gene>
    <name evidence="1" type="ORF">MTY_2724</name>
</gene>
<dbReference type="InterPro" id="IPR025354">
    <property type="entry name" value="DUF4258"/>
</dbReference>
<sequence length="101" mass="11596">MDIEKIRDKIRKGQYRLTVHAAIRSKERGITTGDMEAAILNGEIIEEYPNDKPFPSCLIYGHTLSGLPLHVVCSLAPISDIITLYLPDEKKWIDYKVRRKE</sequence>
<protein>
    <submittedName>
        <fullName evidence="1">ABC-type Fe3+ transport system, periplasmic component</fullName>
    </submittedName>
</protein>
<dbReference type="Pfam" id="PF14076">
    <property type="entry name" value="DUF4258"/>
    <property type="match status" value="1"/>
</dbReference>